<dbReference type="Gene3D" id="3.40.1190.10">
    <property type="entry name" value="Mur-like, catalytic domain"/>
    <property type="match status" value="1"/>
</dbReference>
<organism evidence="9">
    <name type="scientific">freshwater metagenome</name>
    <dbReference type="NCBI Taxonomy" id="449393"/>
    <lineage>
        <taxon>unclassified sequences</taxon>
        <taxon>metagenomes</taxon>
        <taxon>ecological metagenomes</taxon>
    </lineage>
</organism>
<comment type="similarity">
    <text evidence="1">Belongs to the folylpolyglutamate synthase family.</text>
</comment>
<proteinExistence type="inferred from homology"/>
<keyword evidence="4" id="KW-0547">Nucleotide-binding</keyword>
<dbReference type="PANTHER" id="PTHR11136">
    <property type="entry name" value="FOLYLPOLYGLUTAMATE SYNTHASE-RELATED"/>
    <property type="match status" value="1"/>
</dbReference>
<dbReference type="Gene3D" id="3.90.190.20">
    <property type="entry name" value="Mur ligase, C-terminal domain"/>
    <property type="match status" value="1"/>
</dbReference>
<keyword evidence="5" id="KW-0067">ATP-binding</keyword>
<keyword evidence="6" id="KW-0460">Magnesium</keyword>
<dbReference type="EMBL" id="CAEZVY010000027">
    <property type="protein sequence ID" value="CAB4638741.1"/>
    <property type="molecule type" value="Genomic_DNA"/>
</dbReference>
<evidence type="ECO:0000259" key="8">
    <source>
        <dbReference type="Pfam" id="PF08245"/>
    </source>
</evidence>
<dbReference type="InterPro" id="IPR036565">
    <property type="entry name" value="Mur-like_cat_sf"/>
</dbReference>
<dbReference type="InterPro" id="IPR018109">
    <property type="entry name" value="Folylpolyglutamate_synth_CS"/>
</dbReference>
<dbReference type="Pfam" id="PF08245">
    <property type="entry name" value="Mur_ligase_M"/>
    <property type="match status" value="1"/>
</dbReference>
<sequence>MYGVIHIAGTNGKTSTARITESLLRAHGLRTGLMTSPHLHRVNERIVIDGEHISDRVLADNWADVEPFIAMVDAELIANSEPPLSYFEALTVLTFACFADAPVDVAVVEAGMGGEWDSTNVADGDVAVLTPIAMDHVEHLGPTLRDIARTKSGIIKPASRVVSAIQSDEAWDEIVTACTRFEAPLAVFDRDFFLTGAEPAVGGQLLSVSGLAGQYRDLFLPLLGDHQASNAALAIAAVESFLGNGTLPMGAEVVEEGIALASSPGRLQIIGSHPTILVDAAHNPHGAESLTRALMTSFSFDRVVCVLGILQEKDVAGIVEALDPVVDHFVVTQSQSDRALSVADLADIVAEIAGPDRVDARPTSDDAMARALDIAGTEGGVVVTGSITLVAEVVERSA</sequence>
<evidence type="ECO:0000259" key="7">
    <source>
        <dbReference type="Pfam" id="PF02875"/>
    </source>
</evidence>
<dbReference type="SUPFAM" id="SSF53244">
    <property type="entry name" value="MurD-like peptide ligases, peptide-binding domain"/>
    <property type="match status" value="1"/>
</dbReference>
<dbReference type="GO" id="GO:0046872">
    <property type="term" value="F:metal ion binding"/>
    <property type="evidence" value="ECO:0007669"/>
    <property type="project" value="UniProtKB-KW"/>
</dbReference>
<evidence type="ECO:0000256" key="4">
    <source>
        <dbReference type="ARBA" id="ARBA00022741"/>
    </source>
</evidence>
<dbReference type="PROSITE" id="PS01011">
    <property type="entry name" value="FOLYLPOLYGLU_SYNT_1"/>
    <property type="match status" value="1"/>
</dbReference>
<dbReference type="InterPro" id="IPR036615">
    <property type="entry name" value="Mur_ligase_C_dom_sf"/>
</dbReference>
<dbReference type="AlphaFoldDB" id="A0A6J6E1Z8"/>
<reference evidence="9" key="1">
    <citation type="submission" date="2020-05" db="EMBL/GenBank/DDBJ databases">
        <authorList>
            <person name="Chiriac C."/>
            <person name="Salcher M."/>
            <person name="Ghai R."/>
            <person name="Kavagutti S V."/>
        </authorList>
    </citation>
    <scope>NUCLEOTIDE SEQUENCE</scope>
</reference>
<dbReference type="NCBIfam" id="TIGR01499">
    <property type="entry name" value="folC"/>
    <property type="match status" value="1"/>
</dbReference>
<evidence type="ECO:0000256" key="1">
    <source>
        <dbReference type="ARBA" id="ARBA00008276"/>
    </source>
</evidence>
<evidence type="ECO:0000313" key="10">
    <source>
        <dbReference type="EMBL" id="CAB4638741.1"/>
    </source>
</evidence>
<gene>
    <name evidence="9" type="ORF">UFOPK1684_00501</name>
    <name evidence="10" type="ORF">UFOPK2158_00385</name>
</gene>
<evidence type="ECO:0000256" key="6">
    <source>
        <dbReference type="ARBA" id="ARBA00022842"/>
    </source>
</evidence>
<dbReference type="InterPro" id="IPR004101">
    <property type="entry name" value="Mur_ligase_C"/>
</dbReference>
<feature type="domain" description="Mur ligase central" evidence="8">
    <location>
        <begin position="7"/>
        <end position="238"/>
    </location>
</feature>
<dbReference type="PIRSF" id="PIRSF001563">
    <property type="entry name" value="Folylpolyglu_synth"/>
    <property type="match status" value="1"/>
</dbReference>
<accession>A0A6J6E1Z8</accession>
<keyword evidence="3" id="KW-0479">Metal-binding</keyword>
<dbReference type="GO" id="GO:0008841">
    <property type="term" value="F:dihydrofolate synthase activity"/>
    <property type="evidence" value="ECO:0007669"/>
    <property type="project" value="TreeGrafter"/>
</dbReference>
<dbReference type="GO" id="GO:0005737">
    <property type="term" value="C:cytoplasm"/>
    <property type="evidence" value="ECO:0007669"/>
    <property type="project" value="TreeGrafter"/>
</dbReference>
<dbReference type="Pfam" id="PF02875">
    <property type="entry name" value="Mur_ligase_C"/>
    <property type="match status" value="1"/>
</dbReference>
<dbReference type="InterPro" id="IPR013221">
    <property type="entry name" value="Mur_ligase_cen"/>
</dbReference>
<evidence type="ECO:0000313" key="9">
    <source>
        <dbReference type="EMBL" id="CAB4567408.1"/>
    </source>
</evidence>
<feature type="domain" description="Mur ligase C-terminal" evidence="7">
    <location>
        <begin position="265"/>
        <end position="386"/>
    </location>
</feature>
<dbReference type="EMBL" id="CAEZTM010000016">
    <property type="protein sequence ID" value="CAB4567408.1"/>
    <property type="molecule type" value="Genomic_DNA"/>
</dbReference>
<dbReference type="GO" id="GO:0004326">
    <property type="term" value="F:tetrahydrofolylpolyglutamate synthase activity"/>
    <property type="evidence" value="ECO:0007669"/>
    <property type="project" value="InterPro"/>
</dbReference>
<protein>
    <submittedName>
        <fullName evidence="9">Unannotated protein</fullName>
    </submittedName>
</protein>
<dbReference type="SUPFAM" id="SSF53623">
    <property type="entry name" value="MurD-like peptide ligases, catalytic domain"/>
    <property type="match status" value="1"/>
</dbReference>
<evidence type="ECO:0000256" key="3">
    <source>
        <dbReference type="ARBA" id="ARBA00022723"/>
    </source>
</evidence>
<evidence type="ECO:0000256" key="2">
    <source>
        <dbReference type="ARBA" id="ARBA00022598"/>
    </source>
</evidence>
<name>A0A6J6E1Z8_9ZZZZ</name>
<keyword evidence="2" id="KW-0436">Ligase</keyword>
<dbReference type="InterPro" id="IPR001645">
    <property type="entry name" value="Folylpolyglutamate_synth"/>
</dbReference>
<dbReference type="PANTHER" id="PTHR11136:SF0">
    <property type="entry name" value="DIHYDROFOLATE SYNTHETASE-RELATED"/>
    <property type="match status" value="1"/>
</dbReference>
<dbReference type="GO" id="GO:0005524">
    <property type="term" value="F:ATP binding"/>
    <property type="evidence" value="ECO:0007669"/>
    <property type="project" value="UniProtKB-KW"/>
</dbReference>
<evidence type="ECO:0000256" key="5">
    <source>
        <dbReference type="ARBA" id="ARBA00022840"/>
    </source>
</evidence>